<dbReference type="EMBL" id="MN739404">
    <property type="protein sequence ID" value="QHT03014.1"/>
    <property type="molecule type" value="Genomic_DNA"/>
</dbReference>
<dbReference type="AlphaFoldDB" id="A0A6C0CHC3"/>
<protein>
    <submittedName>
        <fullName evidence="1">Uncharacterized protein</fullName>
    </submittedName>
</protein>
<sequence length="119" mass="13831">MQNKYNIINKMISKLSLYDLYEIKKKKDTKINQAYNVILNTCHNKIKGIAEIGGQSLYYKIPPIIIGYPLYDHLSCVNYIVKSLQKSGLFVSVLPNNIMIYISWKIEDVKEPSKYLLLQ</sequence>
<evidence type="ECO:0000313" key="1">
    <source>
        <dbReference type="EMBL" id="QHT03014.1"/>
    </source>
</evidence>
<name>A0A6C0CHC3_9ZZZZ</name>
<dbReference type="InterPro" id="IPR043977">
    <property type="entry name" value="DUF5759"/>
</dbReference>
<reference evidence="1" key="1">
    <citation type="journal article" date="2020" name="Nature">
        <title>Giant virus diversity and host interactions through global metagenomics.</title>
        <authorList>
            <person name="Schulz F."/>
            <person name="Roux S."/>
            <person name="Paez-Espino D."/>
            <person name="Jungbluth S."/>
            <person name="Walsh D.A."/>
            <person name="Denef V.J."/>
            <person name="McMahon K.D."/>
            <person name="Konstantinidis K.T."/>
            <person name="Eloe-Fadrosh E.A."/>
            <person name="Kyrpides N.C."/>
            <person name="Woyke T."/>
        </authorList>
    </citation>
    <scope>NUCLEOTIDE SEQUENCE</scope>
    <source>
        <strain evidence="1">GVMAG-M-3300020727-4</strain>
    </source>
</reference>
<organism evidence="1">
    <name type="scientific">viral metagenome</name>
    <dbReference type="NCBI Taxonomy" id="1070528"/>
    <lineage>
        <taxon>unclassified sequences</taxon>
        <taxon>metagenomes</taxon>
        <taxon>organismal metagenomes</taxon>
    </lineage>
</organism>
<accession>A0A6C0CHC3</accession>
<proteinExistence type="predicted"/>
<dbReference type="Pfam" id="PF19063">
    <property type="entry name" value="DUF5759"/>
    <property type="match status" value="1"/>
</dbReference>